<reference evidence="7 8" key="1">
    <citation type="submission" date="2014-07" db="EMBL/GenBank/DDBJ databases">
        <title>Complete genome sequence of a moderately halophilic bacterium Terribacillus aidingensis MP602, isolated from Cryptomeria fortunei in Tianmu mountain in China.</title>
        <authorList>
            <person name="Wang Y."/>
            <person name="Lu P."/>
            <person name="Zhang L."/>
        </authorList>
    </citation>
    <scope>NUCLEOTIDE SEQUENCE [LARGE SCALE GENOMIC DNA]</scope>
    <source>
        <strain evidence="7 8">MP602</strain>
    </source>
</reference>
<dbReference type="InterPro" id="IPR037187">
    <property type="entry name" value="DnaK_N"/>
</dbReference>
<evidence type="ECO:0000256" key="2">
    <source>
        <dbReference type="ARBA" id="ARBA00022771"/>
    </source>
</evidence>
<dbReference type="HOGENOM" id="CLU_043144_1_1_9"/>
<evidence type="ECO:0000256" key="4">
    <source>
        <dbReference type="PROSITE-ProRule" id="PRU00510"/>
    </source>
</evidence>
<dbReference type="Pfam" id="PF01258">
    <property type="entry name" value="zf-dskA_traR"/>
    <property type="match status" value="1"/>
</dbReference>
<dbReference type="OrthoDB" id="9811543at2"/>
<feature type="zinc finger region" description="dksA C4-type" evidence="4">
    <location>
        <begin position="92"/>
        <end position="116"/>
    </location>
</feature>
<feature type="domain" description="Zinc finger DksA/TraR C4-type" evidence="6">
    <location>
        <begin position="87"/>
        <end position="111"/>
    </location>
</feature>
<feature type="coiled-coil region" evidence="5">
    <location>
        <begin position="4"/>
        <end position="31"/>
    </location>
</feature>
<dbReference type="EMBL" id="CP008876">
    <property type="protein sequence ID" value="AIF65495.1"/>
    <property type="molecule type" value="Genomic_DNA"/>
</dbReference>
<dbReference type="GO" id="GO:0008270">
    <property type="term" value="F:zinc ion binding"/>
    <property type="evidence" value="ECO:0007669"/>
    <property type="project" value="UniProtKB-KW"/>
</dbReference>
<dbReference type="KEGG" id="tap:GZ22_01675"/>
<dbReference type="SUPFAM" id="SSF109635">
    <property type="entry name" value="DnaK suppressor protein DksA, alpha-hairpin domain"/>
    <property type="match status" value="1"/>
</dbReference>
<evidence type="ECO:0000256" key="5">
    <source>
        <dbReference type="SAM" id="Coils"/>
    </source>
</evidence>
<dbReference type="AlphaFoldDB" id="A0A075LFN2"/>
<evidence type="ECO:0000256" key="3">
    <source>
        <dbReference type="ARBA" id="ARBA00022833"/>
    </source>
</evidence>
<evidence type="ECO:0000313" key="7">
    <source>
        <dbReference type="EMBL" id="AIF65495.1"/>
    </source>
</evidence>
<evidence type="ECO:0000259" key="6">
    <source>
        <dbReference type="Pfam" id="PF01258"/>
    </source>
</evidence>
<dbReference type="PANTHER" id="PTHR33823:SF4">
    <property type="entry name" value="GENERAL STRESS PROTEIN 16O"/>
    <property type="match status" value="1"/>
</dbReference>
<keyword evidence="2" id="KW-0863">Zinc-finger</keyword>
<keyword evidence="3" id="KW-0862">Zinc</keyword>
<protein>
    <recommendedName>
        <fullName evidence="6">Zinc finger DksA/TraR C4-type domain-containing protein</fullName>
    </recommendedName>
</protein>
<keyword evidence="5" id="KW-0175">Coiled coil</keyword>
<evidence type="ECO:0000313" key="8">
    <source>
        <dbReference type="Proteomes" id="UP000027980"/>
    </source>
</evidence>
<dbReference type="GeneID" id="34222353"/>
<dbReference type="RefSeq" id="WP_038558082.1">
    <property type="nucleotide sequence ID" value="NZ_CP008876.1"/>
</dbReference>
<dbReference type="InterPro" id="IPR000962">
    <property type="entry name" value="Znf_DskA_TraR"/>
</dbReference>
<dbReference type="NCBIfam" id="TIGR02890">
    <property type="entry name" value="bacill_yteA"/>
    <property type="match status" value="1"/>
</dbReference>
<dbReference type="PANTHER" id="PTHR33823">
    <property type="entry name" value="RNA POLYMERASE-BINDING TRANSCRIPTION FACTOR DKSA-RELATED"/>
    <property type="match status" value="1"/>
</dbReference>
<evidence type="ECO:0000256" key="1">
    <source>
        <dbReference type="ARBA" id="ARBA00022723"/>
    </source>
</evidence>
<dbReference type="InterPro" id="IPR014240">
    <property type="entry name" value="YteA"/>
</dbReference>
<accession>A0A075LFN2</accession>
<keyword evidence="1" id="KW-0479">Metal-binding</keyword>
<dbReference type="PROSITE" id="PS51128">
    <property type="entry name" value="ZF_DKSA_2"/>
    <property type="match status" value="1"/>
</dbReference>
<proteinExistence type="predicted"/>
<dbReference type="Proteomes" id="UP000027980">
    <property type="component" value="Chromosome"/>
</dbReference>
<name>A0A075LFN2_9BACI</name>
<organism evidence="7 8">
    <name type="scientific">Terribacillus saccharophilus</name>
    <dbReference type="NCBI Taxonomy" id="361277"/>
    <lineage>
        <taxon>Bacteria</taxon>
        <taxon>Bacillati</taxon>
        <taxon>Bacillota</taxon>
        <taxon>Bacilli</taxon>
        <taxon>Bacillales</taxon>
        <taxon>Bacillaceae</taxon>
        <taxon>Terribacillus</taxon>
    </lineage>
</organism>
<gene>
    <name evidence="7" type="ORF">GZ22_01675</name>
</gene>
<sequence length="237" mass="27117">MVRQETLNACKEILENRLQELKQALKDHFGVEMSYTKDAMGELSNYDNHPGDTATELFEREKDIALNDHLEQEMKDVQAALKRIEDGSFGICKKSGKPIPEERLLAMPTAETLVEYKPQRMTLHDRPAEEAVIHPRLEDLEGKDDEEDTEHNFYDGEDTLQDLQAYGSSETPSDFVNTEKDYDYMAVDSDEETGGAQDIENFLLADMDGKFSGVNEDHEKYEDYLDDADVKSILYDE</sequence>
<dbReference type="Gene3D" id="1.20.120.910">
    <property type="entry name" value="DksA, coiled-coil domain"/>
    <property type="match status" value="1"/>
</dbReference>